<evidence type="ECO:0000259" key="4">
    <source>
        <dbReference type="PROSITE" id="PS50893"/>
    </source>
</evidence>
<dbReference type="PANTHER" id="PTHR43790:SF4">
    <property type="entry name" value="GUANOSINE IMPORT ATP-BINDING PROTEIN NUPO"/>
    <property type="match status" value="1"/>
</dbReference>
<reference evidence="5" key="2">
    <citation type="submission" date="2019-01" db="EMBL/GenBank/DDBJ databases">
        <authorList>
            <person name="Li Y."/>
        </authorList>
    </citation>
    <scope>NUCLEOTIDE SEQUENCE [LARGE SCALE GENOMIC DNA]</scope>
    <source>
        <strain evidence="5">CGMCC 1.12963</strain>
    </source>
</reference>
<feature type="domain" description="ABC transporter" evidence="4">
    <location>
        <begin position="16"/>
        <end position="251"/>
    </location>
</feature>
<feature type="domain" description="ABC transporter" evidence="4">
    <location>
        <begin position="269"/>
        <end position="513"/>
    </location>
</feature>
<gene>
    <name evidence="5" type="ORF">EOW66_19510</name>
</gene>
<dbReference type="Pfam" id="PF00005">
    <property type="entry name" value="ABC_tran"/>
    <property type="match status" value="2"/>
</dbReference>
<keyword evidence="2 5" id="KW-0067">ATP-binding</keyword>
<dbReference type="AlphaFoldDB" id="A0A3S3LVG0"/>
<dbReference type="SMART" id="SM00382">
    <property type="entry name" value="AAA"/>
    <property type="match status" value="2"/>
</dbReference>
<reference evidence="5" key="1">
    <citation type="submission" date="2019-01" db="EMBL/GenBank/DDBJ databases">
        <title>Sinorhodobacter populi sp. nov. isolated from the symptomatic bark tissue of Populus euramericana canker.</title>
        <authorList>
            <person name="Xu G."/>
        </authorList>
    </citation>
    <scope>NUCLEOTIDE SEQUENCE [LARGE SCALE GENOMIC DNA]</scope>
    <source>
        <strain evidence="5">CGMCC 1.12963</strain>
    </source>
</reference>
<proteinExistence type="predicted"/>
<dbReference type="GO" id="GO:0005524">
    <property type="term" value="F:ATP binding"/>
    <property type="evidence" value="ECO:0007669"/>
    <property type="project" value="UniProtKB-KW"/>
</dbReference>
<feature type="compositionally biased region" description="Basic and acidic residues" evidence="3">
    <location>
        <begin position="514"/>
        <end position="526"/>
    </location>
</feature>
<evidence type="ECO:0000256" key="3">
    <source>
        <dbReference type="SAM" id="MobiDB-lite"/>
    </source>
</evidence>
<dbReference type="CDD" id="cd03215">
    <property type="entry name" value="ABC_Carb_Monos_II"/>
    <property type="match status" value="1"/>
</dbReference>
<dbReference type="InterPro" id="IPR027417">
    <property type="entry name" value="P-loop_NTPase"/>
</dbReference>
<protein>
    <submittedName>
        <fullName evidence="5">ABC transporter ATP-binding protein</fullName>
    </submittedName>
</protein>
<dbReference type="GO" id="GO:0016887">
    <property type="term" value="F:ATP hydrolysis activity"/>
    <property type="evidence" value="ECO:0007669"/>
    <property type="project" value="InterPro"/>
</dbReference>
<dbReference type="RefSeq" id="WP_128157965.1">
    <property type="nucleotide sequence ID" value="NZ_JBHSOM010000017.1"/>
</dbReference>
<organism evidence="5 6">
    <name type="scientific">Paenirhodobacter huangdaonensis</name>
    <dbReference type="NCBI Taxonomy" id="2501515"/>
    <lineage>
        <taxon>Bacteria</taxon>
        <taxon>Pseudomonadati</taxon>
        <taxon>Pseudomonadota</taxon>
        <taxon>Alphaproteobacteria</taxon>
        <taxon>Rhodobacterales</taxon>
        <taxon>Rhodobacter group</taxon>
        <taxon>Paenirhodobacter</taxon>
    </lineage>
</organism>
<dbReference type="InterPro" id="IPR017871">
    <property type="entry name" value="ABC_transporter-like_CS"/>
</dbReference>
<evidence type="ECO:0000256" key="1">
    <source>
        <dbReference type="ARBA" id="ARBA00022741"/>
    </source>
</evidence>
<evidence type="ECO:0000313" key="6">
    <source>
        <dbReference type="Proteomes" id="UP000288071"/>
    </source>
</evidence>
<evidence type="ECO:0000256" key="2">
    <source>
        <dbReference type="ARBA" id="ARBA00022840"/>
    </source>
</evidence>
<dbReference type="PROSITE" id="PS50893">
    <property type="entry name" value="ABC_TRANSPORTER_2"/>
    <property type="match status" value="2"/>
</dbReference>
<dbReference type="EMBL" id="SAVA01000019">
    <property type="protein sequence ID" value="RWR47567.1"/>
    <property type="molecule type" value="Genomic_DNA"/>
</dbReference>
<sequence>MTLPATRPADRRAPTLATEGITKTFGTMRALDDVSVQVGAGSFHALLGENGAGKSTLVKCIMGFYAADAGSVRLDGARLSLHGPREAQAHGIGMVYQHFTLVPCLTAAENLVIARSDARAVLNWRTEKRGLEAFMGRMPFRVPLERPVAEMSAGEKQKLEILKLLYLDQRFLILDEPTSVMTPAEADEVLSLLRGMTERDEITVLMISHKFREVKAFCDSFTVLRRGQVTGSGDARTTPVAEMSRMMIGEAELRERAPRRAQPRRPPRLMLEAVGAEDEAGRRIVDGVSLEIRPGEILGIAGVSGNGQTALVELLSGQRPFAQGRLRIDGAPFTPRRADYDRYKVFGLPEEPLRNAAAPRMSVAENIAFRTFDKPSLAGRFGFVSPARVRTQGEALIRRYNIKTASPDAPIEMLSGGNVQRAVLARELSGEVEVLIVANPCFGLDFASVAEIRAQIMEQRNRGAAVLLLSEDLDEILELADRVAVMSQGRLGPPMPVDATSRAEIGRQMGGQRDAGRDTGDEKSII</sequence>
<dbReference type="Proteomes" id="UP000288071">
    <property type="component" value="Unassembled WGS sequence"/>
</dbReference>
<dbReference type="Gene3D" id="3.40.50.300">
    <property type="entry name" value="P-loop containing nucleotide triphosphate hydrolases"/>
    <property type="match status" value="2"/>
</dbReference>
<keyword evidence="1" id="KW-0547">Nucleotide-binding</keyword>
<evidence type="ECO:0000313" key="5">
    <source>
        <dbReference type="EMBL" id="RWR47567.1"/>
    </source>
</evidence>
<dbReference type="InterPro" id="IPR003439">
    <property type="entry name" value="ABC_transporter-like_ATP-bd"/>
</dbReference>
<dbReference type="PROSITE" id="PS00211">
    <property type="entry name" value="ABC_TRANSPORTER_1"/>
    <property type="match status" value="1"/>
</dbReference>
<comment type="caution">
    <text evidence="5">The sequence shown here is derived from an EMBL/GenBank/DDBJ whole genome shotgun (WGS) entry which is preliminary data.</text>
</comment>
<dbReference type="PANTHER" id="PTHR43790">
    <property type="entry name" value="CARBOHYDRATE TRANSPORT ATP-BINDING PROTEIN MG119-RELATED"/>
    <property type="match status" value="1"/>
</dbReference>
<accession>A0A3S3LVG0</accession>
<feature type="region of interest" description="Disordered" evidence="3">
    <location>
        <begin position="505"/>
        <end position="526"/>
    </location>
</feature>
<dbReference type="InterPro" id="IPR050107">
    <property type="entry name" value="ABC_carbohydrate_import_ATPase"/>
</dbReference>
<name>A0A3S3LVG0_9RHOB</name>
<dbReference type="SUPFAM" id="SSF52540">
    <property type="entry name" value="P-loop containing nucleoside triphosphate hydrolases"/>
    <property type="match status" value="2"/>
</dbReference>
<keyword evidence="6" id="KW-1185">Reference proteome</keyword>
<dbReference type="CDD" id="cd03216">
    <property type="entry name" value="ABC_Carb_Monos_I"/>
    <property type="match status" value="1"/>
</dbReference>
<dbReference type="InterPro" id="IPR003593">
    <property type="entry name" value="AAA+_ATPase"/>
</dbReference>